<accession>A0A937DH80</accession>
<dbReference type="EMBL" id="JAERQG010000002">
    <property type="protein sequence ID" value="MBL0765618.1"/>
    <property type="molecule type" value="Genomic_DNA"/>
</dbReference>
<dbReference type="Gene3D" id="3.30.565.10">
    <property type="entry name" value="Histidine kinase-like ATPase, C-terminal domain"/>
    <property type="match status" value="1"/>
</dbReference>
<sequence>MSELNLKEDSEFIRVKNSLNLSDEQVKHYKGEARNILDKTYTKYKEAIESPNTGRRWFWELVQNAVDTLDDVNQKVDVILEIVRNDPDPYIKFSHNGGPFRLSEKIDDVDDFENFLNPGSGKSFNDTNKGGKFGTGFLSTHCLSPKIRVEGKVKNNEGTFHYNSVLLDRTEIIKTDELSRRVAKLKITKQLIEYQNNKEDSKKEINNVSASFTYLDPLNLEKLSEGIKEIYYSIPYVFAFNPQLNSITISNEGDQHIYTNNQSPLVNNGLKIFQSSYKNEENETMFYVAVLKGEKTEIAWRVELDNSRWFFSNFATEYKEDFKDDYSSLFCRYPLIGSASFKFPVIVNSVKFRPEEKRNGINLIEEDNTNKSLIEEALKLFEQFLINIKEFKAQYNIADIFIIGGTNSLPAWIDKEWYKNIVVKLKELLLNNIQLAISDHESINLRESKIPFLPKNDFDKDVRMNFYNLCKQLFPADVPASHEYNYWYNQLDLQSFSSIKFDLKKLIEFIENDIQSLSNLKSYVNDPINWQKKFLRLISDFDNKLFDHHKVIPNQIGEFKSRTESIFINNDIELEDKSNNRNILLEIYYQIFKSDFEAILLHRDFHDIPNILKEERNRDTKSLIKEIDDGISEIENTEDKDFRKTLQYLFNWLDQNEDEELYKEFKYLNEHQSDLYFKSFTDVDRDLSLSLMQTYDHNSLTALSNAGFNETEVACFVELKDTGVNFEDLSELSQLSGKAGIEEAKKTLKEIVNEKEEKLFKKELGEKIEIILNNLFEREFKEFKAEVKPVNEYDIVIFNERSPEKKFYIELKSLNVDNPEPVKMGIHQAKFASKCPERYALIYISKQRGIEITEEYLKANIICDLKIGINVQPEVEKSLAIDEIKASHNEFRLSIKDPSMKVHIRKNHFFQLKDGFSELQNKINELLK</sequence>
<dbReference type="Proteomes" id="UP000642920">
    <property type="component" value="Unassembled WGS sequence"/>
</dbReference>
<evidence type="ECO:0000313" key="2">
    <source>
        <dbReference type="EMBL" id="MBL0765618.1"/>
    </source>
</evidence>
<reference evidence="2" key="1">
    <citation type="submission" date="2021-01" db="EMBL/GenBank/DDBJ databases">
        <title>Marivirga sp. nov., isolated from intertidal surface sediments.</title>
        <authorList>
            <person name="Zhang M."/>
        </authorList>
    </citation>
    <scope>NUCLEOTIDE SEQUENCE</scope>
    <source>
        <strain evidence="2">SM1354</strain>
    </source>
</reference>
<comment type="caution">
    <text evidence="2">The sequence shown here is derived from an EMBL/GenBank/DDBJ whole genome shotgun (WGS) entry which is preliminary data.</text>
</comment>
<name>A0A937DH80_9BACT</name>
<proteinExistence type="predicted"/>
<evidence type="ECO:0000313" key="3">
    <source>
        <dbReference type="Proteomes" id="UP000642920"/>
    </source>
</evidence>
<feature type="coiled-coil region" evidence="1">
    <location>
        <begin position="184"/>
        <end position="211"/>
    </location>
</feature>
<keyword evidence="3" id="KW-1185">Reference proteome</keyword>
<evidence type="ECO:0000256" key="1">
    <source>
        <dbReference type="SAM" id="Coils"/>
    </source>
</evidence>
<gene>
    <name evidence="2" type="ORF">JKP34_10165</name>
</gene>
<dbReference type="SUPFAM" id="SSF55874">
    <property type="entry name" value="ATPase domain of HSP90 chaperone/DNA topoisomerase II/histidine kinase"/>
    <property type="match status" value="1"/>
</dbReference>
<evidence type="ECO:0008006" key="4">
    <source>
        <dbReference type="Google" id="ProtNLM"/>
    </source>
</evidence>
<dbReference type="AlphaFoldDB" id="A0A937DH80"/>
<dbReference type="RefSeq" id="WP_201920602.1">
    <property type="nucleotide sequence ID" value="NZ_JAERQG010000002.1"/>
</dbReference>
<dbReference type="InterPro" id="IPR036890">
    <property type="entry name" value="HATPase_C_sf"/>
</dbReference>
<organism evidence="2 3">
    <name type="scientific">Marivirga atlantica</name>
    <dbReference type="NCBI Taxonomy" id="1548457"/>
    <lineage>
        <taxon>Bacteria</taxon>
        <taxon>Pseudomonadati</taxon>
        <taxon>Bacteroidota</taxon>
        <taxon>Cytophagia</taxon>
        <taxon>Cytophagales</taxon>
        <taxon>Marivirgaceae</taxon>
        <taxon>Marivirga</taxon>
    </lineage>
</organism>
<keyword evidence="1" id="KW-0175">Coiled coil</keyword>
<protein>
    <recommendedName>
        <fullName evidence="4">Protein NO VEIN C-terminal domain-containing protein</fullName>
    </recommendedName>
</protein>